<organism evidence="2 3">
    <name type="scientific">Meloidogyne incognita</name>
    <name type="common">Southern root-knot nematode worm</name>
    <name type="synonym">Oxyuris incognita</name>
    <dbReference type="NCBI Taxonomy" id="6306"/>
    <lineage>
        <taxon>Eukaryota</taxon>
        <taxon>Metazoa</taxon>
        <taxon>Ecdysozoa</taxon>
        <taxon>Nematoda</taxon>
        <taxon>Chromadorea</taxon>
        <taxon>Rhabditida</taxon>
        <taxon>Tylenchina</taxon>
        <taxon>Tylenchomorpha</taxon>
        <taxon>Tylenchoidea</taxon>
        <taxon>Meloidogynidae</taxon>
        <taxon>Meloidogyninae</taxon>
        <taxon>Meloidogyne</taxon>
        <taxon>Meloidogyne incognita group</taxon>
    </lineage>
</organism>
<evidence type="ECO:0000313" key="3">
    <source>
        <dbReference type="WBParaSite" id="Minc3s00100g04545"/>
    </source>
</evidence>
<dbReference type="WBParaSite" id="Minc3s00100g04545">
    <property type="protein sequence ID" value="Minc3s00100g04545"/>
    <property type="gene ID" value="Minc3s00100g04545"/>
</dbReference>
<name>A0A914KSQ7_MELIC</name>
<accession>A0A914KSQ7</accession>
<dbReference type="AlphaFoldDB" id="A0A914KSQ7"/>
<sequence>MSSSTPNLYTTADDKGSADYELLPNSVSTAIAEMQRFDRQTGSGDQAHDGELLEPKRSFVNVETRPKEFQQRQTKSCGDLYNLEHFPLEYEWSSPSVEALQVPREGESSLDFLYNLEHFPLEYEWNSPSECEMTSESSSFSDSSYTVSSFSDSSSYATTTSPTESTTWSYTISMSSSYDSLNQPPTARSHHTDSSWADGGKDDSAYCLPLYSSRPLRSDFYTVSRDSLDAEEVFGSEVSSGPKPIRGKFIPPFDPVKEVRKLALRAVDVDDFLGLTPEYLLSYVFFDYRMLLRQMLNKGKELKQTSQQVNKCDCVLM</sequence>
<reference evidence="3" key="1">
    <citation type="submission" date="2022-11" db="UniProtKB">
        <authorList>
            <consortium name="WormBaseParasite"/>
        </authorList>
    </citation>
    <scope>IDENTIFICATION</scope>
</reference>
<feature type="compositionally biased region" description="Polar residues" evidence="1">
    <location>
        <begin position="1"/>
        <end position="10"/>
    </location>
</feature>
<feature type="region of interest" description="Disordered" evidence="1">
    <location>
        <begin position="1"/>
        <end position="20"/>
    </location>
</feature>
<dbReference type="Proteomes" id="UP000887563">
    <property type="component" value="Unplaced"/>
</dbReference>
<keyword evidence="2" id="KW-1185">Reference proteome</keyword>
<evidence type="ECO:0000313" key="2">
    <source>
        <dbReference type="Proteomes" id="UP000887563"/>
    </source>
</evidence>
<evidence type="ECO:0000256" key="1">
    <source>
        <dbReference type="SAM" id="MobiDB-lite"/>
    </source>
</evidence>
<proteinExistence type="predicted"/>
<protein>
    <submittedName>
        <fullName evidence="3">Uncharacterized protein</fullName>
    </submittedName>
</protein>